<dbReference type="AlphaFoldDB" id="A0A330M5C8"/>
<feature type="transmembrane region" description="Helical" evidence="1">
    <location>
        <begin position="88"/>
        <end position="112"/>
    </location>
</feature>
<sequence>MITLIFQQFQSIIFLFKVGAFDTQEVSYLANGVEKSRVVVDPSSFQYILDEQDDPKLQPVALFEGGGGTGFFNFAFEGLVSGSKWGSAIGVIMFMLAIIATVAWVAWVAWIVCCIKLSGRGGTLFRLQLMCSGQVKLDRSLCSIRLI</sequence>
<keyword evidence="1" id="KW-0812">Transmembrane</keyword>
<dbReference type="KEGG" id="sbk:SHEWBE_3375"/>
<keyword evidence="1" id="KW-0472">Membrane</keyword>
<name>A0A330M5C8_9GAMM</name>
<accession>A0A330M5C8</accession>
<evidence type="ECO:0000313" key="2">
    <source>
        <dbReference type="EMBL" id="SQH77338.1"/>
    </source>
</evidence>
<evidence type="ECO:0000256" key="1">
    <source>
        <dbReference type="SAM" id="Phobius"/>
    </source>
</evidence>
<organism evidence="2 3">
    <name type="scientific">Shewanella benthica</name>
    <dbReference type="NCBI Taxonomy" id="43661"/>
    <lineage>
        <taxon>Bacteria</taxon>
        <taxon>Pseudomonadati</taxon>
        <taxon>Pseudomonadota</taxon>
        <taxon>Gammaproteobacteria</taxon>
        <taxon>Alteromonadales</taxon>
        <taxon>Shewanellaceae</taxon>
        <taxon>Shewanella</taxon>
    </lineage>
</organism>
<reference evidence="3" key="1">
    <citation type="submission" date="2018-06" db="EMBL/GenBank/DDBJ databases">
        <authorList>
            <person name="Cea G.-C."/>
            <person name="William W."/>
        </authorList>
    </citation>
    <scope>NUCLEOTIDE SEQUENCE [LARGE SCALE GENOMIC DNA]</scope>
    <source>
        <strain evidence="3">DB21MT-2</strain>
    </source>
</reference>
<protein>
    <submittedName>
        <fullName evidence="2">Uncharacterized protein</fullName>
    </submittedName>
</protein>
<dbReference type="EMBL" id="LS483452">
    <property type="protein sequence ID" value="SQH77338.1"/>
    <property type="molecule type" value="Genomic_DNA"/>
</dbReference>
<gene>
    <name evidence="2" type="ORF">SHEWBE_3375</name>
</gene>
<keyword evidence="1" id="KW-1133">Transmembrane helix</keyword>
<proteinExistence type="predicted"/>
<dbReference type="Proteomes" id="UP000250123">
    <property type="component" value="Chromosome SHEWBE"/>
</dbReference>
<evidence type="ECO:0000313" key="3">
    <source>
        <dbReference type="Proteomes" id="UP000250123"/>
    </source>
</evidence>